<dbReference type="PANTHER" id="PTHR43515:SF1">
    <property type="entry name" value="THREONINE SYNTHASE-LIKE 1"/>
    <property type="match status" value="1"/>
</dbReference>
<comment type="caution">
    <text evidence="9">The sequence shown here is derived from an EMBL/GenBank/DDBJ whole genome shotgun (WGS) entry which is preliminary data.</text>
</comment>
<evidence type="ECO:0000313" key="12">
    <source>
        <dbReference type="Proteomes" id="UP000292933"/>
    </source>
</evidence>
<reference evidence="9 11" key="1">
    <citation type="submission" date="2017-10" db="EMBL/GenBank/DDBJ databases">
        <title>Bifidobacterium genomics.</title>
        <authorList>
            <person name="Lugli G.A."/>
            <person name="Milani C."/>
            <person name="Mancabelli L."/>
        </authorList>
    </citation>
    <scope>NUCLEOTIDE SEQUENCE [LARGE SCALE GENOMIC DNA]</scope>
    <source>
        <strain evidence="9 11">1744B</strain>
    </source>
</reference>
<dbReference type="InterPro" id="IPR029144">
    <property type="entry name" value="Thr_synth_N"/>
</dbReference>
<feature type="domain" description="Tryptophan synthase beta chain-like PALP" evidence="7">
    <location>
        <begin position="153"/>
        <end position="461"/>
    </location>
</feature>
<dbReference type="EMBL" id="PCHB01000023">
    <property type="protein sequence ID" value="PKU93955.1"/>
    <property type="molecule type" value="Genomic_DNA"/>
</dbReference>
<evidence type="ECO:0000256" key="6">
    <source>
        <dbReference type="SAM" id="MobiDB-lite"/>
    </source>
</evidence>
<feature type="modified residue" description="N6-(pyridoxal phosphate)lysine" evidence="5">
    <location>
        <position position="164"/>
    </location>
</feature>
<dbReference type="GO" id="GO:0004795">
    <property type="term" value="F:threonine synthase activity"/>
    <property type="evidence" value="ECO:0007669"/>
    <property type="project" value="UniProtKB-UniRule"/>
</dbReference>
<comment type="cofactor">
    <cofactor evidence="1 5">
        <name>pyridoxal 5'-phosphate</name>
        <dbReference type="ChEBI" id="CHEBI:597326"/>
    </cofactor>
</comment>
<dbReference type="AlphaFoldDB" id="A0A2N3QQN5"/>
<dbReference type="InterPro" id="IPR037158">
    <property type="entry name" value="Thr_synth_N_sf"/>
</dbReference>
<dbReference type="EC" id="4.2.3.1" evidence="4"/>
<reference evidence="10 12" key="2">
    <citation type="submission" date="2018-12" db="EMBL/GenBank/DDBJ databases">
        <title>Unveiling genomic diversity among members of the Bifidobacterium pseudolongum species, a widely distributed gut commensal of the animal kingdom.</title>
        <authorList>
            <person name="Lugli G.A."/>
            <person name="Duranti S."/>
            <person name="Albert K."/>
            <person name="Mancabelli L."/>
            <person name="Napoli S."/>
            <person name="Viappiani A."/>
            <person name="Anzalone R."/>
            <person name="Longhi G."/>
            <person name="Milani C."/>
            <person name="Turroni F."/>
            <person name="Alessandri G."/>
            <person name="Sela D.A."/>
            <person name="Van Sinderen D."/>
            <person name="Ventura M."/>
        </authorList>
    </citation>
    <scope>NUCLEOTIDE SEQUENCE [LARGE SCALE GENOMIC DNA]</scope>
    <source>
        <strain evidence="10 12">1780B</strain>
    </source>
</reference>
<gene>
    <name evidence="9" type="ORF">CQR56_1699</name>
    <name evidence="10" type="ORF">PG1780B_0728</name>
</gene>
<name>A0A2N3QQN5_9BIFI</name>
<dbReference type="EMBL" id="RYVC01000007">
    <property type="protein sequence ID" value="RYQ47009.1"/>
    <property type="molecule type" value="Genomic_DNA"/>
</dbReference>
<evidence type="ECO:0000256" key="4">
    <source>
        <dbReference type="NCBIfam" id="TIGR00260"/>
    </source>
</evidence>
<evidence type="ECO:0000313" key="11">
    <source>
        <dbReference type="Proteomes" id="UP000233783"/>
    </source>
</evidence>
<evidence type="ECO:0000313" key="10">
    <source>
        <dbReference type="EMBL" id="RYQ47009.1"/>
    </source>
</evidence>
<dbReference type="Pfam" id="PF14821">
    <property type="entry name" value="Thr_synth_N"/>
    <property type="match status" value="1"/>
</dbReference>
<dbReference type="PANTHER" id="PTHR43515">
    <property type="entry name" value="THREONINE SYNTHASE-LIKE 1"/>
    <property type="match status" value="1"/>
</dbReference>
<dbReference type="InterPro" id="IPR001926">
    <property type="entry name" value="TrpB-like_PALP"/>
</dbReference>
<dbReference type="Proteomes" id="UP000233783">
    <property type="component" value="Unassembled WGS sequence"/>
</dbReference>
<dbReference type="InterPro" id="IPR036052">
    <property type="entry name" value="TrpB-like_PALP_sf"/>
</dbReference>
<comment type="similarity">
    <text evidence="2">Belongs to the threonine synthase family.</text>
</comment>
<dbReference type="Proteomes" id="UP000292933">
    <property type="component" value="Unassembled WGS sequence"/>
</dbReference>
<dbReference type="CDD" id="cd01560">
    <property type="entry name" value="Thr-synth_2"/>
    <property type="match status" value="1"/>
</dbReference>
<dbReference type="Gene3D" id="3.40.50.1100">
    <property type="match status" value="2"/>
</dbReference>
<evidence type="ECO:0000256" key="2">
    <source>
        <dbReference type="ARBA" id="ARBA00005517"/>
    </source>
</evidence>
<dbReference type="GO" id="GO:0005737">
    <property type="term" value="C:cytoplasm"/>
    <property type="evidence" value="ECO:0007669"/>
    <property type="project" value="TreeGrafter"/>
</dbReference>
<dbReference type="SUPFAM" id="SSF53686">
    <property type="entry name" value="Tryptophan synthase beta subunit-like PLP-dependent enzymes"/>
    <property type="match status" value="1"/>
</dbReference>
<sequence length="548" mass="60229">MSHTVAYGGAERETLAGRVPQHGRAGPRCPLMRLDWAAQAIRHTSSSVRTIRKVTTFHSTRSSADALTSKQAIRKGIADDGGLFVTDQLGETTVDISALAGKSYQQIAFDVLSVLLPDFGEDELKQCIAEAYGSQWSDERITPVKPLGDDYVMELFNGPTCAFKDVALQILPRFMARTTPADGDADEKIMIVTATSGDTGKAALAGFADAAGTGITVFYPQGRVSRVQELQMTTQTGSNVHVCAVNGNFDDAQSTVKEIFGDQELAERLAADDHVVLSSANSINVGRLVPQVVYYFSAYAQLLEQQVINVGDEVDFVVPTGNFGDVLAGYYAKMLGLPVRQLVVASDKNNVLFDFLTTGTYNRNRPFYETISPSMDILISSNLERMLYYMAEKDPRLITYLMNDLAQYGAYEVPPQLLAQIRRLFATGWADEDQVRQMIAECWRDNHYVIDPHTACGYFVMRQMPADPGTPRVLLSTASPYKFPRVVNEALGLKADGTDFECMDELAAATGTEVPAMLRGLESADVRFRDCVEVSDMAHYVEQCADRL</sequence>
<proteinExistence type="inferred from homology"/>
<dbReference type="Pfam" id="PF00291">
    <property type="entry name" value="PALP"/>
    <property type="match status" value="1"/>
</dbReference>
<dbReference type="NCBIfam" id="TIGR00260">
    <property type="entry name" value="thrC"/>
    <property type="match status" value="1"/>
</dbReference>
<feature type="region of interest" description="Disordered" evidence="6">
    <location>
        <begin position="1"/>
        <end position="24"/>
    </location>
</feature>
<keyword evidence="3 5" id="KW-0663">Pyridoxal phosphate</keyword>
<dbReference type="GO" id="GO:0009088">
    <property type="term" value="P:threonine biosynthetic process"/>
    <property type="evidence" value="ECO:0007669"/>
    <property type="project" value="UniProtKB-UniRule"/>
</dbReference>
<evidence type="ECO:0000313" key="9">
    <source>
        <dbReference type="EMBL" id="PKU93955.1"/>
    </source>
</evidence>
<dbReference type="Gene3D" id="3.90.1380.10">
    <property type="entry name" value="Threonine synthase, N-terminal domain"/>
    <property type="match status" value="1"/>
</dbReference>
<organism evidence="9 11">
    <name type="scientific">Bifidobacterium pseudolongum subsp. globosum</name>
    <dbReference type="NCBI Taxonomy" id="1690"/>
    <lineage>
        <taxon>Bacteria</taxon>
        <taxon>Bacillati</taxon>
        <taxon>Actinomycetota</taxon>
        <taxon>Actinomycetes</taxon>
        <taxon>Bifidobacteriales</taxon>
        <taxon>Bifidobacteriaceae</taxon>
        <taxon>Bifidobacterium</taxon>
    </lineage>
</organism>
<protein>
    <recommendedName>
        <fullName evidence="4">Threonine synthase</fullName>
        <ecNumber evidence="4">4.2.3.1</ecNumber>
    </recommendedName>
</protein>
<evidence type="ECO:0000256" key="5">
    <source>
        <dbReference type="PIRSR" id="PIRSR604450-51"/>
    </source>
</evidence>
<feature type="domain" description="Threonine synthase N-terminal" evidence="8">
    <location>
        <begin position="57"/>
        <end position="132"/>
    </location>
</feature>
<evidence type="ECO:0000256" key="1">
    <source>
        <dbReference type="ARBA" id="ARBA00001933"/>
    </source>
</evidence>
<evidence type="ECO:0000259" key="8">
    <source>
        <dbReference type="Pfam" id="PF14821"/>
    </source>
</evidence>
<dbReference type="InterPro" id="IPR004450">
    <property type="entry name" value="Thr_synthase-like"/>
</dbReference>
<evidence type="ECO:0000256" key="3">
    <source>
        <dbReference type="ARBA" id="ARBA00022898"/>
    </source>
</evidence>
<evidence type="ECO:0000259" key="7">
    <source>
        <dbReference type="Pfam" id="PF00291"/>
    </source>
</evidence>
<accession>A0A2N3QQN5</accession>